<gene>
    <name evidence="1" type="ORF">BRADI_1g45512v3</name>
</gene>
<reference evidence="1 2" key="1">
    <citation type="journal article" date="2010" name="Nature">
        <title>Genome sequencing and analysis of the model grass Brachypodium distachyon.</title>
        <authorList>
            <consortium name="International Brachypodium Initiative"/>
        </authorList>
    </citation>
    <scope>NUCLEOTIDE SEQUENCE [LARGE SCALE GENOMIC DNA]</scope>
    <source>
        <strain evidence="1 2">Bd21</strain>
    </source>
</reference>
<evidence type="ECO:0000313" key="2">
    <source>
        <dbReference type="EnsemblPlants" id="PNT76186"/>
    </source>
</evidence>
<dbReference type="Proteomes" id="UP000008810">
    <property type="component" value="Chromosome 1"/>
</dbReference>
<evidence type="ECO:0000313" key="1">
    <source>
        <dbReference type="EMBL" id="PNT76186.1"/>
    </source>
</evidence>
<organism evidence="1">
    <name type="scientific">Brachypodium distachyon</name>
    <name type="common">Purple false brome</name>
    <name type="synonym">Trachynia distachya</name>
    <dbReference type="NCBI Taxonomy" id="15368"/>
    <lineage>
        <taxon>Eukaryota</taxon>
        <taxon>Viridiplantae</taxon>
        <taxon>Streptophyta</taxon>
        <taxon>Embryophyta</taxon>
        <taxon>Tracheophyta</taxon>
        <taxon>Spermatophyta</taxon>
        <taxon>Magnoliopsida</taxon>
        <taxon>Liliopsida</taxon>
        <taxon>Poales</taxon>
        <taxon>Poaceae</taxon>
        <taxon>BOP clade</taxon>
        <taxon>Pooideae</taxon>
        <taxon>Stipodae</taxon>
        <taxon>Brachypodieae</taxon>
        <taxon>Brachypodium</taxon>
    </lineage>
</organism>
<name>A0A2K2DPH3_BRADI</name>
<dbReference type="EMBL" id="CM000880">
    <property type="protein sequence ID" value="PNT76186.1"/>
    <property type="molecule type" value="Genomic_DNA"/>
</dbReference>
<protein>
    <submittedName>
        <fullName evidence="1 2">Uncharacterized protein</fullName>
    </submittedName>
</protein>
<proteinExistence type="predicted"/>
<dbReference type="Gramene" id="PNT76186">
    <property type="protein sequence ID" value="PNT76186"/>
    <property type="gene ID" value="BRADI_1g45512v3"/>
</dbReference>
<dbReference type="AlphaFoldDB" id="A0A2K2DPH3"/>
<reference evidence="1" key="2">
    <citation type="submission" date="2017-06" db="EMBL/GenBank/DDBJ databases">
        <title>WGS assembly of Brachypodium distachyon.</title>
        <authorList>
            <consortium name="The International Brachypodium Initiative"/>
            <person name="Lucas S."/>
            <person name="Harmon-Smith M."/>
            <person name="Lail K."/>
            <person name="Tice H."/>
            <person name="Grimwood J."/>
            <person name="Bruce D."/>
            <person name="Barry K."/>
            <person name="Shu S."/>
            <person name="Lindquist E."/>
            <person name="Wang M."/>
            <person name="Pitluck S."/>
            <person name="Vogel J.P."/>
            <person name="Garvin D.F."/>
            <person name="Mockler T.C."/>
            <person name="Schmutz J."/>
            <person name="Rokhsar D."/>
            <person name="Bevan M.W."/>
        </authorList>
    </citation>
    <scope>NUCLEOTIDE SEQUENCE</scope>
    <source>
        <strain evidence="1">Bd21</strain>
    </source>
</reference>
<evidence type="ECO:0000313" key="3">
    <source>
        <dbReference type="Proteomes" id="UP000008810"/>
    </source>
</evidence>
<dbReference type="EnsemblPlants" id="PNT76186">
    <property type="protein sequence ID" value="PNT76186"/>
    <property type="gene ID" value="BRADI_1g45512v3"/>
</dbReference>
<keyword evidence="3" id="KW-1185">Reference proteome</keyword>
<dbReference type="InParanoid" id="A0A2K2DPH3"/>
<sequence>MHLDSSVTLHQRIRLSLLVAAICRTSNWTKINPGTSLLDHTKFCIMVRPRSCHMFALSSTIAGRSKTHHPST</sequence>
<accession>A0A2K2DPH3</accession>
<reference evidence="2" key="3">
    <citation type="submission" date="2018-08" db="UniProtKB">
        <authorList>
            <consortium name="EnsemblPlants"/>
        </authorList>
    </citation>
    <scope>IDENTIFICATION</scope>
    <source>
        <strain evidence="2">cv. Bd21</strain>
    </source>
</reference>